<comment type="subcellular location">
    <subcellularLocation>
        <location evidence="1">Membrane</location>
        <topology evidence="1">Multi-pass membrane protein</topology>
    </subcellularLocation>
</comment>
<evidence type="ECO:0000256" key="5">
    <source>
        <dbReference type="SAM" id="Phobius"/>
    </source>
</evidence>
<accession>A0A0C3H1D7</accession>
<dbReference type="PANTHER" id="PTHR23502:SF47">
    <property type="entry name" value="MAJOR FACILITATOR SUPERFAMILY (MFS) PROFILE DOMAIN-CONTAINING PROTEIN-RELATED"/>
    <property type="match status" value="1"/>
</dbReference>
<evidence type="ECO:0000256" key="3">
    <source>
        <dbReference type="ARBA" id="ARBA00022989"/>
    </source>
</evidence>
<name>A0A0C3H1D7_OIDMZ</name>
<dbReference type="PANTHER" id="PTHR23502">
    <property type="entry name" value="MAJOR FACILITATOR SUPERFAMILY"/>
    <property type="match status" value="1"/>
</dbReference>
<evidence type="ECO:0000256" key="4">
    <source>
        <dbReference type="ARBA" id="ARBA00023136"/>
    </source>
</evidence>
<evidence type="ECO:0008006" key="8">
    <source>
        <dbReference type="Google" id="ProtNLM"/>
    </source>
</evidence>
<evidence type="ECO:0000256" key="1">
    <source>
        <dbReference type="ARBA" id="ARBA00004141"/>
    </source>
</evidence>
<sequence>MDAISKPFSKHESRDLSGSVFLISGDGKMLRLPMPSTSPRDPLNWTGKKRACALLALLFFASFGLVETQAISLLLPALQQEYTAKFLLILIDLTFVAERPHVIAMFWALPSAISCLILPAIPRMASAGGWRMFYKISVIPSATAVLLAFVFFPETYFQRPAVAFDGHVLVQSATEKVNVYDGWEDVPGGKPLPERPERSRFVAILKMLKPWGWQRGGWKAMGACYIQIAYCILNPLVLWATILNAATFGGMVCVSATYANVLEAQPYSLDIHTIALINFGAAAGAFLAWPASGLMISRICRRLTVRNGGVRDAEQYLSAFVLPVLAGTVSLGLYGLAVERYWNWKWIILFWGINEFSCVTLFTATTLWVTEAFPRWAAAALVVVGCGSYVTSFGLSFLTLPWIKSQGFARAYIEMGVIVLAVGCLGIPIAFLGKNFRLRVNCRWAMSEGGSLRPQAGEP</sequence>
<feature type="transmembrane region" description="Helical" evidence="5">
    <location>
        <begin position="102"/>
        <end position="121"/>
    </location>
</feature>
<feature type="transmembrane region" description="Helical" evidence="5">
    <location>
        <begin position="53"/>
        <end position="78"/>
    </location>
</feature>
<feature type="transmembrane region" description="Helical" evidence="5">
    <location>
        <begin position="376"/>
        <end position="400"/>
    </location>
</feature>
<evidence type="ECO:0000313" key="7">
    <source>
        <dbReference type="Proteomes" id="UP000054321"/>
    </source>
</evidence>
<keyword evidence="3 5" id="KW-1133">Transmembrane helix</keyword>
<gene>
    <name evidence="6" type="ORF">OIDMADRAFT_130283</name>
</gene>
<dbReference type="InParanoid" id="A0A0C3H1D7"/>
<dbReference type="OrthoDB" id="268400at2759"/>
<reference evidence="6 7" key="1">
    <citation type="submission" date="2014-04" db="EMBL/GenBank/DDBJ databases">
        <authorList>
            <consortium name="DOE Joint Genome Institute"/>
            <person name="Kuo A."/>
            <person name="Martino E."/>
            <person name="Perotto S."/>
            <person name="Kohler A."/>
            <person name="Nagy L.G."/>
            <person name="Floudas D."/>
            <person name="Copeland A."/>
            <person name="Barry K.W."/>
            <person name="Cichocki N."/>
            <person name="Veneault-Fourrey C."/>
            <person name="LaButti K."/>
            <person name="Lindquist E.A."/>
            <person name="Lipzen A."/>
            <person name="Lundell T."/>
            <person name="Morin E."/>
            <person name="Murat C."/>
            <person name="Sun H."/>
            <person name="Tunlid A."/>
            <person name="Henrissat B."/>
            <person name="Grigoriev I.V."/>
            <person name="Hibbett D.S."/>
            <person name="Martin F."/>
            <person name="Nordberg H.P."/>
            <person name="Cantor M.N."/>
            <person name="Hua S.X."/>
        </authorList>
    </citation>
    <scope>NUCLEOTIDE SEQUENCE [LARGE SCALE GENOMIC DNA]</scope>
    <source>
        <strain evidence="6 7">Zn</strain>
    </source>
</reference>
<dbReference type="HOGENOM" id="CLU_008455_13_4_1"/>
<dbReference type="GO" id="GO:0022857">
    <property type="term" value="F:transmembrane transporter activity"/>
    <property type="evidence" value="ECO:0007669"/>
    <property type="project" value="TreeGrafter"/>
</dbReference>
<dbReference type="Proteomes" id="UP000054321">
    <property type="component" value="Unassembled WGS sequence"/>
</dbReference>
<dbReference type="EMBL" id="KN832882">
    <property type="protein sequence ID" value="KIM97159.1"/>
    <property type="molecule type" value="Genomic_DNA"/>
</dbReference>
<keyword evidence="2 5" id="KW-0812">Transmembrane</keyword>
<dbReference type="GO" id="GO:0005886">
    <property type="term" value="C:plasma membrane"/>
    <property type="evidence" value="ECO:0007669"/>
    <property type="project" value="TreeGrafter"/>
</dbReference>
<feature type="transmembrane region" description="Helical" evidence="5">
    <location>
        <begin position="271"/>
        <end position="296"/>
    </location>
</feature>
<dbReference type="SUPFAM" id="SSF103473">
    <property type="entry name" value="MFS general substrate transporter"/>
    <property type="match status" value="1"/>
</dbReference>
<feature type="transmembrane region" description="Helical" evidence="5">
    <location>
        <begin position="133"/>
        <end position="152"/>
    </location>
</feature>
<keyword evidence="4 5" id="KW-0472">Membrane</keyword>
<feature type="transmembrane region" description="Helical" evidence="5">
    <location>
        <begin position="348"/>
        <end position="369"/>
    </location>
</feature>
<dbReference type="STRING" id="913774.A0A0C3H1D7"/>
<evidence type="ECO:0000256" key="2">
    <source>
        <dbReference type="ARBA" id="ARBA00022692"/>
    </source>
</evidence>
<feature type="transmembrane region" description="Helical" evidence="5">
    <location>
        <begin position="316"/>
        <end position="336"/>
    </location>
</feature>
<proteinExistence type="predicted"/>
<organism evidence="6 7">
    <name type="scientific">Oidiodendron maius (strain Zn)</name>
    <dbReference type="NCBI Taxonomy" id="913774"/>
    <lineage>
        <taxon>Eukaryota</taxon>
        <taxon>Fungi</taxon>
        <taxon>Dikarya</taxon>
        <taxon>Ascomycota</taxon>
        <taxon>Pezizomycotina</taxon>
        <taxon>Leotiomycetes</taxon>
        <taxon>Leotiomycetes incertae sedis</taxon>
        <taxon>Myxotrichaceae</taxon>
        <taxon>Oidiodendron</taxon>
    </lineage>
</organism>
<feature type="transmembrane region" description="Helical" evidence="5">
    <location>
        <begin position="238"/>
        <end position="259"/>
    </location>
</feature>
<protein>
    <recommendedName>
        <fullName evidence="8">Major facilitator superfamily (MFS) profile domain-containing protein</fullName>
    </recommendedName>
</protein>
<evidence type="ECO:0000313" key="6">
    <source>
        <dbReference type="EMBL" id="KIM97159.1"/>
    </source>
</evidence>
<keyword evidence="7" id="KW-1185">Reference proteome</keyword>
<reference evidence="7" key="2">
    <citation type="submission" date="2015-01" db="EMBL/GenBank/DDBJ databases">
        <title>Evolutionary Origins and Diversification of the Mycorrhizal Mutualists.</title>
        <authorList>
            <consortium name="DOE Joint Genome Institute"/>
            <consortium name="Mycorrhizal Genomics Consortium"/>
            <person name="Kohler A."/>
            <person name="Kuo A."/>
            <person name="Nagy L.G."/>
            <person name="Floudas D."/>
            <person name="Copeland A."/>
            <person name="Barry K.W."/>
            <person name="Cichocki N."/>
            <person name="Veneault-Fourrey C."/>
            <person name="LaButti K."/>
            <person name="Lindquist E.A."/>
            <person name="Lipzen A."/>
            <person name="Lundell T."/>
            <person name="Morin E."/>
            <person name="Murat C."/>
            <person name="Riley R."/>
            <person name="Ohm R."/>
            <person name="Sun H."/>
            <person name="Tunlid A."/>
            <person name="Henrissat B."/>
            <person name="Grigoriev I.V."/>
            <person name="Hibbett D.S."/>
            <person name="Martin F."/>
        </authorList>
    </citation>
    <scope>NUCLEOTIDE SEQUENCE [LARGE SCALE GENOMIC DNA]</scope>
    <source>
        <strain evidence="7">Zn</strain>
    </source>
</reference>
<dbReference type="Gene3D" id="1.20.1250.20">
    <property type="entry name" value="MFS general substrate transporter like domains"/>
    <property type="match status" value="1"/>
</dbReference>
<dbReference type="AlphaFoldDB" id="A0A0C3H1D7"/>
<dbReference type="InterPro" id="IPR036259">
    <property type="entry name" value="MFS_trans_sf"/>
</dbReference>
<feature type="transmembrane region" description="Helical" evidence="5">
    <location>
        <begin position="412"/>
        <end position="433"/>
    </location>
</feature>